<evidence type="ECO:0000256" key="3">
    <source>
        <dbReference type="SAM" id="SignalP"/>
    </source>
</evidence>
<dbReference type="GO" id="GO:0046983">
    <property type="term" value="F:protein dimerization activity"/>
    <property type="evidence" value="ECO:0007669"/>
    <property type="project" value="InterPro"/>
</dbReference>
<evidence type="ECO:0000256" key="2">
    <source>
        <dbReference type="ARBA" id="ARBA00023163"/>
    </source>
</evidence>
<keyword evidence="2" id="KW-0804">Transcription</keyword>
<protein>
    <recommendedName>
        <fullName evidence="4">DNA-directed RNA polymerase RpoA/D/Rpb3-type domain-containing protein</fullName>
    </recommendedName>
</protein>
<keyword evidence="3" id="KW-0732">Signal</keyword>
<evidence type="ECO:0000313" key="5">
    <source>
        <dbReference type="EMBL" id="KAK1444030.1"/>
    </source>
</evidence>
<dbReference type="InterPro" id="IPR011262">
    <property type="entry name" value="DNA-dir_RNA_pol_insert"/>
</dbReference>
<dbReference type="EMBL" id="JAVEPI010000002">
    <property type="protein sequence ID" value="KAK1444030.1"/>
    <property type="molecule type" value="Genomic_DNA"/>
</dbReference>
<dbReference type="Pfam" id="PF01000">
    <property type="entry name" value="RNA_pol_A_bac"/>
    <property type="match status" value="1"/>
</dbReference>
<keyword evidence="1" id="KW-0240">DNA-directed RNA polymerase</keyword>
<evidence type="ECO:0000259" key="4">
    <source>
        <dbReference type="SMART" id="SM00662"/>
    </source>
</evidence>
<dbReference type="SUPFAM" id="SSF56553">
    <property type="entry name" value="Insert subdomain of RNA polymerase alpha subunit"/>
    <property type="match status" value="1"/>
</dbReference>
<dbReference type="Gene3D" id="3.30.1360.10">
    <property type="entry name" value="RNA polymerase, RBP11-like subunit"/>
    <property type="match status" value="1"/>
</dbReference>
<dbReference type="SUPFAM" id="SSF55257">
    <property type="entry name" value="RBP11-like subunits of RNA polymerase"/>
    <property type="match status" value="1"/>
</dbReference>
<feature type="domain" description="DNA-directed RNA polymerase RpoA/D/Rpb3-type" evidence="4">
    <location>
        <begin position="216"/>
        <end position="442"/>
    </location>
</feature>
<dbReference type="Gene3D" id="2.170.120.12">
    <property type="entry name" value="DNA-directed RNA polymerase, insert domain"/>
    <property type="match status" value="1"/>
</dbReference>
<gene>
    <name evidence="5" type="ORF">BgAZ_209060</name>
</gene>
<feature type="signal peptide" evidence="3">
    <location>
        <begin position="1"/>
        <end position="22"/>
    </location>
</feature>
<organism evidence="5 6">
    <name type="scientific">Babesia gibsoni</name>
    <dbReference type="NCBI Taxonomy" id="33632"/>
    <lineage>
        <taxon>Eukaryota</taxon>
        <taxon>Sar</taxon>
        <taxon>Alveolata</taxon>
        <taxon>Apicomplexa</taxon>
        <taxon>Aconoidasida</taxon>
        <taxon>Piroplasmida</taxon>
        <taxon>Babesiidae</taxon>
        <taxon>Babesia</taxon>
    </lineage>
</organism>
<dbReference type="GO" id="GO:0003899">
    <property type="term" value="F:DNA-directed RNA polymerase activity"/>
    <property type="evidence" value="ECO:0007669"/>
    <property type="project" value="InterPro"/>
</dbReference>
<feature type="chain" id="PRO_5042266415" description="DNA-directed RNA polymerase RpoA/D/Rpb3-type domain-containing protein" evidence="3">
    <location>
        <begin position="23"/>
        <end position="597"/>
    </location>
</feature>
<evidence type="ECO:0000313" key="6">
    <source>
        <dbReference type="Proteomes" id="UP001230268"/>
    </source>
</evidence>
<proteinExistence type="predicted"/>
<dbReference type="GO" id="GO:0000428">
    <property type="term" value="C:DNA-directed RNA polymerase complex"/>
    <property type="evidence" value="ECO:0007669"/>
    <property type="project" value="UniProtKB-KW"/>
</dbReference>
<comment type="caution">
    <text evidence="5">The sequence shown here is derived from an EMBL/GenBank/DDBJ whole genome shotgun (WGS) entry which is preliminary data.</text>
</comment>
<sequence length="597" mass="67638">MQDHCNRLLLLTIYALLNSIISHSCVLIAQHQDFLGHGKSHSSLKRAPSLAFIATYPKTANYSTSFGANGGSQEGFQGALPSFSTQPGYHITPSYLQDDDDTTVKSFGIPESKLEPKLIPTDEGISLDKHPIPPWALEFVTGNEAPKEPYVPRHYSEAEIASHFKKVNEETRRRATTKRLDETKDAPIKSYGFKFKQIQPVRHHNGKAFTFFYLHSLHTDVIPVLLNSLRRVAKRHLGAGRITALRVPGMKNEFYSIVGLREDFFELSKNLSNVIFRNVPTTATFDKPIIGKLRLKGPIIAVAGHIEIDENTQTSGVGSSSGSPDDTKIEIVNKNHYLCALADDAYLTMEVKIEYIANYVITEKGPESLNRDITDDGFIHFCSSCNPVEMFGFSGERRGMDEENTSEIVTLELHTDGSTTPRLALLNSATFLETWFERTLKAFHSDCQRDVDALEQEKLDTPINELVHHELHRNVPWNPYRSPDDRIAAKHRWLYRKDVIRQYPIDPESKLAKQEQLAEYHKALENEMKYNERIKPNLVDDQDQKPDRYLTMDELEEAVDMKAPSWVFKDPLGPGSMSQGTILDFDKGEPPLQFPIE</sequence>
<name>A0AAD8PET3_BABGI</name>
<dbReference type="AlphaFoldDB" id="A0AAD8PET3"/>
<keyword evidence="6" id="KW-1185">Reference proteome</keyword>
<evidence type="ECO:0000256" key="1">
    <source>
        <dbReference type="ARBA" id="ARBA00022478"/>
    </source>
</evidence>
<dbReference type="GO" id="GO:0006351">
    <property type="term" value="P:DNA-templated transcription"/>
    <property type="evidence" value="ECO:0007669"/>
    <property type="project" value="InterPro"/>
</dbReference>
<dbReference type="InterPro" id="IPR036603">
    <property type="entry name" value="RBP11-like"/>
</dbReference>
<dbReference type="InterPro" id="IPR011263">
    <property type="entry name" value="DNA-dir_RNA_pol_RpoA/D/Rpb3"/>
</dbReference>
<accession>A0AAD8PET3</accession>
<reference evidence="5" key="1">
    <citation type="submission" date="2023-08" db="EMBL/GenBank/DDBJ databases">
        <title>Draft sequence of the Babesia gibsoni genome.</title>
        <authorList>
            <person name="Yamagishi J.Y."/>
            <person name="Xuan X.X."/>
        </authorList>
    </citation>
    <scope>NUCLEOTIDE SEQUENCE</scope>
    <source>
        <strain evidence="5">Azabu</strain>
    </source>
</reference>
<dbReference type="InterPro" id="IPR036643">
    <property type="entry name" value="RNApol_insert_sf"/>
</dbReference>
<dbReference type="Proteomes" id="UP001230268">
    <property type="component" value="Unassembled WGS sequence"/>
</dbReference>
<dbReference type="SMART" id="SM00662">
    <property type="entry name" value="RPOLD"/>
    <property type="match status" value="1"/>
</dbReference>